<dbReference type="Proteomes" id="UP000653674">
    <property type="component" value="Unassembled WGS sequence"/>
</dbReference>
<reference evidence="2" key="1">
    <citation type="submission" date="2021-01" db="EMBL/GenBank/DDBJ databases">
        <title>Whole genome shotgun sequence of Planosporangium flavigriseum NBRC 105377.</title>
        <authorList>
            <person name="Komaki H."/>
            <person name="Tamura T."/>
        </authorList>
    </citation>
    <scope>NUCLEOTIDE SEQUENCE</scope>
    <source>
        <strain evidence="2">NBRC 105377</strain>
    </source>
</reference>
<proteinExistence type="predicted"/>
<keyword evidence="1" id="KW-0812">Transmembrane</keyword>
<dbReference type="InterPro" id="IPR029058">
    <property type="entry name" value="AB_hydrolase_fold"/>
</dbReference>
<keyword evidence="1" id="KW-0472">Membrane</keyword>
<protein>
    <submittedName>
        <fullName evidence="2">Membrane protein</fullName>
    </submittedName>
</protein>
<dbReference type="EMBL" id="BONU01000041">
    <property type="protein sequence ID" value="GIG75974.1"/>
    <property type="molecule type" value="Genomic_DNA"/>
</dbReference>
<feature type="transmembrane region" description="Helical" evidence="1">
    <location>
        <begin position="119"/>
        <end position="143"/>
    </location>
</feature>
<feature type="transmembrane region" description="Helical" evidence="1">
    <location>
        <begin position="155"/>
        <end position="173"/>
    </location>
</feature>
<keyword evidence="1" id="KW-1133">Transmembrane helix</keyword>
<dbReference type="SUPFAM" id="SSF53474">
    <property type="entry name" value="alpha/beta-Hydrolases"/>
    <property type="match status" value="1"/>
</dbReference>
<dbReference type="Pfam" id="PF00756">
    <property type="entry name" value="Esterase"/>
    <property type="match status" value="1"/>
</dbReference>
<feature type="transmembrane region" description="Helical" evidence="1">
    <location>
        <begin position="93"/>
        <end position="112"/>
    </location>
</feature>
<name>A0A8J3LQZ6_9ACTN</name>
<gene>
    <name evidence="2" type="ORF">Pfl04_43780</name>
</gene>
<dbReference type="Gene3D" id="3.40.50.1820">
    <property type="entry name" value="alpha/beta hydrolase"/>
    <property type="match status" value="1"/>
</dbReference>
<dbReference type="PANTHER" id="PTHR48098">
    <property type="entry name" value="ENTEROCHELIN ESTERASE-RELATED"/>
    <property type="match status" value="1"/>
</dbReference>
<sequence length="535" mass="55955">MARITTELLRWRTTAGVDGHAAPAGATMKPVTIPPNPSHVAVDPRATAPSQTGRARAATLWRAGTAASATAVLAGTLYAAGTGRFDRIPLLDPVLAVTVEALAALALVGSWMSRQRRWLTVLLPAVVALSTAVTAIVAALLRLTGTVTDAYPASFALWVGMALAALISLPVVVTRAGALRRWAAGTAVPLTLSGALLLMNNEYGVWPTAGDLLGRTEAVNAQVLNTQVLNTHALNAHTLNGKALNGRTLSGGKALDSGVRDDRMPNPPPGMLPPARGILVALDPPAVSSHFAHRPGSAYLPPAYFTPARTELPVIVMLPGTPGGTMQWPTSGKATATADAYAAAHHGRAPILVFVDPNGSATADTECVDGPQGNAETYLTVDVPAFVTAALRIPHVASRWAVAGFSAGGTCAVDLALRHPNTFRHFVDLAGDICPNLGNRAQTRVALFGGSWGAMEDHDPLRLLRTRRYEGVTGWFAAGVEDVGKLRVSRRLAAAASRRGLIVHEFTGVAGHNWQFASYAFGRVLPELSGDLGLR</sequence>
<comment type="caution">
    <text evidence="2">The sequence shown here is derived from an EMBL/GenBank/DDBJ whole genome shotgun (WGS) entry which is preliminary data.</text>
</comment>
<dbReference type="PANTHER" id="PTHR48098:SF1">
    <property type="entry name" value="DIACYLGLYCEROL ACYLTRANSFERASE_MYCOLYLTRANSFERASE AG85A"/>
    <property type="match status" value="1"/>
</dbReference>
<feature type="transmembrane region" description="Helical" evidence="1">
    <location>
        <begin position="60"/>
        <end position="81"/>
    </location>
</feature>
<keyword evidence="3" id="KW-1185">Reference proteome</keyword>
<accession>A0A8J3LQZ6</accession>
<dbReference type="InterPro" id="IPR000801">
    <property type="entry name" value="Esterase-like"/>
</dbReference>
<evidence type="ECO:0000313" key="2">
    <source>
        <dbReference type="EMBL" id="GIG75974.1"/>
    </source>
</evidence>
<evidence type="ECO:0000313" key="3">
    <source>
        <dbReference type="Proteomes" id="UP000653674"/>
    </source>
</evidence>
<dbReference type="InterPro" id="IPR050583">
    <property type="entry name" value="Mycobacterial_A85_antigen"/>
</dbReference>
<evidence type="ECO:0000256" key="1">
    <source>
        <dbReference type="SAM" id="Phobius"/>
    </source>
</evidence>
<organism evidence="2 3">
    <name type="scientific">Planosporangium flavigriseum</name>
    <dbReference type="NCBI Taxonomy" id="373681"/>
    <lineage>
        <taxon>Bacteria</taxon>
        <taxon>Bacillati</taxon>
        <taxon>Actinomycetota</taxon>
        <taxon>Actinomycetes</taxon>
        <taxon>Micromonosporales</taxon>
        <taxon>Micromonosporaceae</taxon>
        <taxon>Planosporangium</taxon>
    </lineage>
</organism>
<dbReference type="GO" id="GO:0016747">
    <property type="term" value="F:acyltransferase activity, transferring groups other than amino-acyl groups"/>
    <property type="evidence" value="ECO:0007669"/>
    <property type="project" value="TreeGrafter"/>
</dbReference>
<dbReference type="AlphaFoldDB" id="A0A8J3LQZ6"/>